<dbReference type="InterPro" id="IPR038404">
    <property type="entry name" value="TRAP_DctP_sf"/>
</dbReference>
<evidence type="ECO:0000313" key="4">
    <source>
        <dbReference type="EMBL" id="ROR99069.1"/>
    </source>
</evidence>
<dbReference type="PANTHER" id="PTHR33376:SF5">
    <property type="entry name" value="EXTRACYTOPLASMIC SOLUTE RECEPTOR PROTEIN"/>
    <property type="match status" value="1"/>
</dbReference>
<evidence type="ECO:0000313" key="5">
    <source>
        <dbReference type="Proteomes" id="UP000275394"/>
    </source>
</evidence>
<feature type="binding site" evidence="3">
    <location>
        <position position="258"/>
    </location>
    <ligand>
        <name>substrate</name>
    </ligand>
</feature>
<dbReference type="Proteomes" id="UP000275394">
    <property type="component" value="Unassembled WGS sequence"/>
</dbReference>
<dbReference type="AlphaFoldDB" id="A0A3N2DH35"/>
<dbReference type="Gene3D" id="3.40.190.170">
    <property type="entry name" value="Bacterial extracellular solute-binding protein, family 7"/>
    <property type="match status" value="1"/>
</dbReference>
<evidence type="ECO:0000256" key="2">
    <source>
        <dbReference type="PIRSR" id="PIRSR039026-1"/>
    </source>
</evidence>
<organism evidence="4 5">
    <name type="scientific">Sinobacterium caligoides</name>
    <dbReference type="NCBI Taxonomy" id="933926"/>
    <lineage>
        <taxon>Bacteria</taxon>
        <taxon>Pseudomonadati</taxon>
        <taxon>Pseudomonadota</taxon>
        <taxon>Gammaproteobacteria</taxon>
        <taxon>Cellvibrionales</taxon>
        <taxon>Spongiibacteraceae</taxon>
        <taxon>Sinobacterium</taxon>
    </lineage>
</organism>
<dbReference type="Pfam" id="PF03480">
    <property type="entry name" value="DctP"/>
    <property type="match status" value="1"/>
</dbReference>
<dbReference type="GO" id="GO:0055085">
    <property type="term" value="P:transmembrane transport"/>
    <property type="evidence" value="ECO:0007669"/>
    <property type="project" value="InterPro"/>
</dbReference>
<dbReference type="RefSeq" id="WP_123713630.1">
    <property type="nucleotide sequence ID" value="NZ_RKHR01000006.1"/>
</dbReference>
<evidence type="ECO:0000256" key="1">
    <source>
        <dbReference type="ARBA" id="ARBA00022729"/>
    </source>
</evidence>
<sequence length="375" mass="41379">MNKQQINGFMPAVILALLALVMLLGGLYVRAVTTQQDDLQYASSAPQQVYHWKMVTTWPKNFPGLGMAPERIAEWVDKMSDGRLKITVYGAGEMVPALQVFDTVSAGTAQLGHGAAYYWKGKIPAAPLFTAVPFGMTAQEMNAWLYHGGGIELYRELYAPYNLIPMAAGNTGVQMAGWFNREINSLEDIKGLKMRIPGLAGEVFNRVGGTAVNIPGGEIFTSLQTGVIDATEWVGPYNDLAFGLYKTAKYYYYPGWHEPGPTLELIVNKQAFASLPKDLQEILEVAARAVNQDSLDEYTALNNAALEELVQQHGVILKELPEDVLAELKRVSLALYDEMSASDPTFAKIYDSFKAFAEGTKSYHQISERAYLNAR</sequence>
<feature type="binding site" evidence="3">
    <location>
        <position position="233"/>
    </location>
    <ligand>
        <name>Na(+)</name>
        <dbReference type="ChEBI" id="CHEBI:29101"/>
    </ligand>
</feature>
<feature type="binding site" evidence="2">
    <location>
        <position position="174"/>
    </location>
    <ligand>
        <name>substrate</name>
    </ligand>
</feature>
<dbReference type="EMBL" id="RKHR01000006">
    <property type="protein sequence ID" value="ROR99069.1"/>
    <property type="molecule type" value="Genomic_DNA"/>
</dbReference>
<dbReference type="GO" id="GO:0046872">
    <property type="term" value="F:metal ion binding"/>
    <property type="evidence" value="ECO:0007669"/>
    <property type="project" value="UniProtKB-KW"/>
</dbReference>
<comment type="caution">
    <text evidence="4">The sequence shown here is derived from an EMBL/GenBank/DDBJ whole genome shotgun (WGS) entry which is preliminary data.</text>
</comment>
<proteinExistence type="predicted"/>
<dbReference type="GO" id="GO:0031317">
    <property type="term" value="C:tripartite ATP-independent periplasmic transporter complex"/>
    <property type="evidence" value="ECO:0007669"/>
    <property type="project" value="InterPro"/>
</dbReference>
<dbReference type="OrthoDB" id="9769667at2"/>
<keyword evidence="3" id="KW-0479">Metal-binding</keyword>
<gene>
    <name evidence="4" type="ORF">EDC56_3309</name>
</gene>
<reference evidence="4 5" key="1">
    <citation type="submission" date="2018-11" db="EMBL/GenBank/DDBJ databases">
        <title>Genomic Encyclopedia of Type Strains, Phase IV (KMG-IV): sequencing the most valuable type-strain genomes for metagenomic binning, comparative biology and taxonomic classification.</title>
        <authorList>
            <person name="Goeker M."/>
        </authorList>
    </citation>
    <scope>NUCLEOTIDE SEQUENCE [LARGE SCALE GENOMIC DNA]</scope>
    <source>
        <strain evidence="4 5">DSM 100316</strain>
    </source>
</reference>
<accession>A0A3N2DH35</accession>
<keyword evidence="1" id="KW-0732">Signal</keyword>
<name>A0A3N2DH35_9GAMM</name>
<dbReference type="NCBIfam" id="NF037995">
    <property type="entry name" value="TRAP_S1"/>
    <property type="match status" value="1"/>
</dbReference>
<dbReference type="PIRSF" id="PIRSF039026">
    <property type="entry name" value="SiaP"/>
    <property type="match status" value="1"/>
</dbReference>
<evidence type="ECO:0000256" key="3">
    <source>
        <dbReference type="PIRSR" id="PIRSR039026-2"/>
    </source>
</evidence>
<feature type="binding site" evidence="3">
    <location>
        <position position="232"/>
    </location>
    <ligand>
        <name>substrate</name>
    </ligand>
</feature>
<keyword evidence="5" id="KW-1185">Reference proteome</keyword>
<dbReference type="CDD" id="cd13604">
    <property type="entry name" value="PBP2_TRAP_ketoacid_lactate_like"/>
    <property type="match status" value="1"/>
</dbReference>
<dbReference type="InterPro" id="IPR018389">
    <property type="entry name" value="DctP_fam"/>
</dbReference>
<feature type="binding site" evidence="2">
    <location>
        <position position="195"/>
    </location>
    <ligand>
        <name>substrate</name>
    </ligand>
</feature>
<dbReference type="Gene3D" id="3.40.190.10">
    <property type="entry name" value="Periplasmic binding protein-like II"/>
    <property type="match status" value="1"/>
</dbReference>
<dbReference type="PANTHER" id="PTHR33376">
    <property type="match status" value="1"/>
</dbReference>
<dbReference type="InterPro" id="IPR026289">
    <property type="entry name" value="SBP_TakP-like"/>
</dbReference>
<protein>
    <submittedName>
        <fullName evidence="4">TRAP-type mannitol/chloroaromatic compound transport system substrate-binding protein</fullName>
    </submittedName>
</protein>